<evidence type="ECO:0000259" key="8">
    <source>
        <dbReference type="Pfam" id="PF01593"/>
    </source>
</evidence>
<keyword evidence="5" id="KW-0073">Auxin biosynthesis</keyword>
<comment type="caution">
    <text evidence="9">The sequence shown here is derived from an EMBL/GenBank/DDBJ whole genome shotgun (WGS) entry which is preliminary data.</text>
</comment>
<keyword evidence="10" id="KW-1185">Reference proteome</keyword>
<evidence type="ECO:0000256" key="6">
    <source>
        <dbReference type="ARBA" id="ARBA00047321"/>
    </source>
</evidence>
<dbReference type="PROSITE" id="PS51318">
    <property type="entry name" value="TAT"/>
    <property type="match status" value="1"/>
</dbReference>
<dbReference type="Pfam" id="PF01593">
    <property type="entry name" value="Amino_oxidase"/>
    <property type="match status" value="1"/>
</dbReference>
<dbReference type="RefSeq" id="WP_379899906.1">
    <property type="nucleotide sequence ID" value="NZ_JBHRTR010000024.1"/>
</dbReference>
<evidence type="ECO:0000313" key="9">
    <source>
        <dbReference type="EMBL" id="MFC3227605.1"/>
    </source>
</evidence>
<keyword evidence="7" id="KW-0472">Membrane</keyword>
<evidence type="ECO:0000256" key="3">
    <source>
        <dbReference type="ARBA" id="ARBA00012535"/>
    </source>
</evidence>
<evidence type="ECO:0000313" key="10">
    <source>
        <dbReference type="Proteomes" id="UP001595528"/>
    </source>
</evidence>
<dbReference type="InterPro" id="IPR036188">
    <property type="entry name" value="FAD/NAD-bd_sf"/>
</dbReference>
<sequence length="561" mass="61529">MGRPGGGTTRRRFLQGLGALGGAAAVYHGAGALGLLKMKSAQAAMADYPAGTGTGHSVVVIGAGVAGICAAWHLARAGFAVTVLEANARPGGRNFTIRDGDSFAEVGGPVQTARFVQNSYPDGTPVPVPTYANCGAGRIGAHSALVLDYCRRFGTRLEPYQFYSASALLQSDRAFGGRPMPMRQIRHNLRGEIAEMLATNVQQKGLDAPLTKEDRDRFLAMLQQFGDLRSLPDGRYLFDQTERAGFLIDPIAGLEAGEPMPAVSLREILQSDFWNHKLFQQLSYRWQATLVQPVGGMDMLWRNMLRQEMPDGRILADRMRLQSPVAEIRNRDDGVTVVTEAGEQLDAAFCISTIAPPQLAERVQGLEPPVVAALADVPYEPCVTMAAQFDNRFWESDSRTTGRILGGISWTDGVTDQLWYPSSEFFTTHGVMRICYNFDRTAAAFGALSPSERLDAAIAQGEKFHPGLFARHIMRESAVSVAWHRMPYFIGIGVYEDYYADGEVDPNRGNLDRYRFLKTRFPAGRLHLAGDYFSLVPGWMDGALESAEQAVSQIVHQVRSR</sequence>
<feature type="domain" description="Amine oxidase" evidence="8">
    <location>
        <begin position="65"/>
        <end position="554"/>
    </location>
</feature>
<evidence type="ECO:0000256" key="5">
    <source>
        <dbReference type="ARBA" id="ARBA00023070"/>
    </source>
</evidence>
<dbReference type="EC" id="1.13.12.3" evidence="3"/>
<proteinExistence type="inferred from homology"/>
<comment type="catalytic activity">
    <reaction evidence="6">
        <text>L-tryptophan + O2 = indole-3-acetamide + CO2 + H2O</text>
        <dbReference type="Rhea" id="RHEA:16165"/>
        <dbReference type="ChEBI" id="CHEBI:15377"/>
        <dbReference type="ChEBI" id="CHEBI:15379"/>
        <dbReference type="ChEBI" id="CHEBI:16031"/>
        <dbReference type="ChEBI" id="CHEBI:16526"/>
        <dbReference type="ChEBI" id="CHEBI:57912"/>
        <dbReference type="EC" id="1.13.12.3"/>
    </reaction>
</comment>
<evidence type="ECO:0000256" key="7">
    <source>
        <dbReference type="SAM" id="Phobius"/>
    </source>
</evidence>
<dbReference type="Gene3D" id="1.20.1440.240">
    <property type="match status" value="1"/>
</dbReference>
<gene>
    <name evidence="9" type="ORF">ACFOGJ_10205</name>
</gene>
<dbReference type="InterPro" id="IPR002937">
    <property type="entry name" value="Amino_oxidase"/>
</dbReference>
<protein>
    <recommendedName>
        <fullName evidence="4">Tryptophan 2-monooxygenase</fullName>
        <ecNumber evidence="3">1.13.12.3</ecNumber>
    </recommendedName>
</protein>
<dbReference type="SUPFAM" id="SSF51905">
    <property type="entry name" value="FAD/NAD(P)-binding domain"/>
    <property type="match status" value="1"/>
</dbReference>
<dbReference type="Gene3D" id="3.90.660.10">
    <property type="match status" value="1"/>
</dbReference>
<dbReference type="PANTHER" id="PTHR10742:SF342">
    <property type="entry name" value="AMINE OXIDASE"/>
    <property type="match status" value="1"/>
</dbReference>
<dbReference type="Gene3D" id="3.50.50.60">
    <property type="entry name" value="FAD/NAD(P)-binding domain"/>
    <property type="match status" value="1"/>
</dbReference>
<keyword evidence="7" id="KW-1133">Transmembrane helix</keyword>
<dbReference type="InterPro" id="IPR050281">
    <property type="entry name" value="Flavin_monoamine_oxidase"/>
</dbReference>
<name>A0ABV7KYY9_9PROT</name>
<reference evidence="10" key="1">
    <citation type="journal article" date="2019" name="Int. J. Syst. Evol. Microbiol.">
        <title>The Global Catalogue of Microorganisms (GCM) 10K type strain sequencing project: providing services to taxonomists for standard genome sequencing and annotation.</title>
        <authorList>
            <consortium name="The Broad Institute Genomics Platform"/>
            <consortium name="The Broad Institute Genome Sequencing Center for Infectious Disease"/>
            <person name="Wu L."/>
            <person name="Ma J."/>
        </authorList>
    </citation>
    <scope>NUCLEOTIDE SEQUENCE [LARGE SCALE GENOMIC DNA]</scope>
    <source>
        <strain evidence="10">KCTC 42964</strain>
    </source>
</reference>
<comment type="pathway">
    <text evidence="1">Plant hormone metabolism; auxin biosynthesis.</text>
</comment>
<accession>A0ABV7KYY9</accession>
<evidence type="ECO:0000256" key="4">
    <source>
        <dbReference type="ARBA" id="ARBA00017871"/>
    </source>
</evidence>
<dbReference type="InterPro" id="IPR006311">
    <property type="entry name" value="TAT_signal"/>
</dbReference>
<organism evidence="9 10">
    <name type="scientific">Marinibaculum pumilum</name>
    <dbReference type="NCBI Taxonomy" id="1766165"/>
    <lineage>
        <taxon>Bacteria</taxon>
        <taxon>Pseudomonadati</taxon>
        <taxon>Pseudomonadota</taxon>
        <taxon>Alphaproteobacteria</taxon>
        <taxon>Rhodospirillales</taxon>
        <taxon>Rhodospirillaceae</taxon>
        <taxon>Marinibaculum</taxon>
    </lineage>
</organism>
<dbReference type="SUPFAM" id="SSF54373">
    <property type="entry name" value="FAD-linked reductases, C-terminal domain"/>
    <property type="match status" value="1"/>
</dbReference>
<dbReference type="PANTHER" id="PTHR10742">
    <property type="entry name" value="FLAVIN MONOAMINE OXIDASE"/>
    <property type="match status" value="1"/>
</dbReference>
<evidence type="ECO:0000256" key="1">
    <source>
        <dbReference type="ARBA" id="ARBA00004814"/>
    </source>
</evidence>
<dbReference type="Proteomes" id="UP001595528">
    <property type="component" value="Unassembled WGS sequence"/>
</dbReference>
<dbReference type="EMBL" id="JBHRTR010000024">
    <property type="protein sequence ID" value="MFC3227605.1"/>
    <property type="molecule type" value="Genomic_DNA"/>
</dbReference>
<feature type="transmembrane region" description="Helical" evidence="7">
    <location>
        <begin position="13"/>
        <end position="36"/>
    </location>
</feature>
<comment type="similarity">
    <text evidence="2">Belongs to the tryptophan 2-monooxygenase family.</text>
</comment>
<keyword evidence="7" id="KW-0812">Transmembrane</keyword>
<evidence type="ECO:0000256" key="2">
    <source>
        <dbReference type="ARBA" id="ARBA00005833"/>
    </source>
</evidence>